<proteinExistence type="predicted"/>
<evidence type="ECO:0000313" key="4">
    <source>
        <dbReference type="Proteomes" id="UP001530400"/>
    </source>
</evidence>
<gene>
    <name evidence="3" type="ORF">ACHAWO_003577</name>
</gene>
<keyword evidence="4" id="KW-1185">Reference proteome</keyword>
<dbReference type="AlphaFoldDB" id="A0ABD3NG00"/>
<feature type="compositionally biased region" description="Low complexity" evidence="1">
    <location>
        <begin position="341"/>
        <end position="359"/>
    </location>
</feature>
<reference evidence="3 4" key="1">
    <citation type="submission" date="2024-10" db="EMBL/GenBank/DDBJ databases">
        <title>Updated reference genomes for cyclostephanoid diatoms.</title>
        <authorList>
            <person name="Roberts W.R."/>
            <person name="Alverson A.J."/>
        </authorList>
    </citation>
    <scope>NUCLEOTIDE SEQUENCE [LARGE SCALE GENOMIC DNA]</scope>
    <source>
        <strain evidence="3 4">AJA010-31</strain>
    </source>
</reference>
<feature type="compositionally biased region" description="Basic and acidic residues" evidence="1">
    <location>
        <begin position="51"/>
        <end position="63"/>
    </location>
</feature>
<feature type="compositionally biased region" description="Basic and acidic residues" evidence="1">
    <location>
        <begin position="315"/>
        <end position="328"/>
    </location>
</feature>
<feature type="compositionally biased region" description="Low complexity" evidence="1">
    <location>
        <begin position="386"/>
        <end position="404"/>
    </location>
</feature>
<keyword evidence="2" id="KW-0732">Signal</keyword>
<dbReference type="EMBL" id="JALLPJ020001170">
    <property type="protein sequence ID" value="KAL3774999.1"/>
    <property type="molecule type" value="Genomic_DNA"/>
</dbReference>
<feature type="compositionally biased region" description="Pro residues" evidence="1">
    <location>
        <begin position="221"/>
        <end position="233"/>
    </location>
</feature>
<feature type="compositionally biased region" description="Basic residues" evidence="1">
    <location>
        <begin position="133"/>
        <end position="149"/>
    </location>
</feature>
<evidence type="ECO:0000256" key="1">
    <source>
        <dbReference type="SAM" id="MobiDB-lite"/>
    </source>
</evidence>
<sequence length="472" mass="51866">MLLAKNFLVLAVLTTGAYNASASNNLRAVERALYGYDSPYSESVTIEQNTDTEKEKKKDDTKIKGVSSLQSSSEDSSSEESSYIGSKGNVNYNHGYSKGSINEHKYKVYGLSKGSYPPNEDSAALQPPGREGTKKKTATIITRKPRPYKRPSNWVGDGHSKPPSRAPVEPIETPQPTDWKGDGFEPVVTPQPTDWKDDGFEPVVTPQPTDWKDDGFEPVITPVPTPDPTPRPTARPSNKPTRFPTNKPSNKPTNKPTSKPTAKPTDKPTMKPTAYPSKKPSPAPVEPVITPEPTLWNGDGHLITPAPTKWNGDGHTTHPTEFVPKETPEPTLRPSLRPTTKKPVTPEPTVLEPVETPEPSAYYYTDAPTMYYQDSSPTTADPITKPSSGSSNNMPNSFPGFPGFDETMPNFSGSQWRKEVDEQCEQVVVNDVCVDRCVVVTSIFQGTALIDESSRVRQSSCMSKRQESKQDQ</sequence>
<evidence type="ECO:0000256" key="2">
    <source>
        <dbReference type="SAM" id="SignalP"/>
    </source>
</evidence>
<organism evidence="3 4">
    <name type="scientific">Cyclotella atomus</name>
    <dbReference type="NCBI Taxonomy" id="382360"/>
    <lineage>
        <taxon>Eukaryota</taxon>
        <taxon>Sar</taxon>
        <taxon>Stramenopiles</taxon>
        <taxon>Ochrophyta</taxon>
        <taxon>Bacillariophyta</taxon>
        <taxon>Coscinodiscophyceae</taxon>
        <taxon>Thalassiosirophycidae</taxon>
        <taxon>Stephanodiscales</taxon>
        <taxon>Stephanodiscaceae</taxon>
        <taxon>Cyclotella</taxon>
    </lineage>
</organism>
<accession>A0ABD3NG00</accession>
<evidence type="ECO:0000313" key="3">
    <source>
        <dbReference type="EMBL" id="KAL3774999.1"/>
    </source>
</evidence>
<protein>
    <submittedName>
        <fullName evidence="3">Uncharacterized protein</fullName>
    </submittedName>
</protein>
<feature type="region of interest" description="Disordered" evidence="1">
    <location>
        <begin position="373"/>
        <end position="414"/>
    </location>
</feature>
<feature type="compositionally biased region" description="Polar residues" evidence="1">
    <location>
        <begin position="238"/>
        <end position="260"/>
    </location>
</feature>
<feature type="compositionally biased region" description="Low complexity" evidence="1">
    <location>
        <begin position="67"/>
        <end position="82"/>
    </location>
</feature>
<feature type="region of interest" description="Disordered" evidence="1">
    <location>
        <begin position="45"/>
        <end position="89"/>
    </location>
</feature>
<feature type="signal peptide" evidence="2">
    <location>
        <begin position="1"/>
        <end position="22"/>
    </location>
</feature>
<feature type="chain" id="PRO_5044797333" evidence="2">
    <location>
        <begin position="23"/>
        <end position="472"/>
    </location>
</feature>
<name>A0ABD3NG00_9STRA</name>
<comment type="caution">
    <text evidence="3">The sequence shown here is derived from an EMBL/GenBank/DDBJ whole genome shotgun (WGS) entry which is preliminary data.</text>
</comment>
<feature type="region of interest" description="Disordered" evidence="1">
    <location>
        <begin position="112"/>
        <end position="359"/>
    </location>
</feature>
<dbReference type="Proteomes" id="UP001530400">
    <property type="component" value="Unassembled WGS sequence"/>
</dbReference>